<evidence type="ECO:0000313" key="1">
    <source>
        <dbReference type="EMBL" id="KIO24546.1"/>
    </source>
</evidence>
<reference evidence="1 2" key="1">
    <citation type="submission" date="2014-04" db="EMBL/GenBank/DDBJ databases">
        <authorList>
            <consortium name="DOE Joint Genome Institute"/>
            <person name="Kuo A."/>
            <person name="Girlanda M."/>
            <person name="Perotto S."/>
            <person name="Kohler A."/>
            <person name="Nagy L.G."/>
            <person name="Floudas D."/>
            <person name="Copeland A."/>
            <person name="Barry K.W."/>
            <person name="Cichocki N."/>
            <person name="Veneault-Fourrey C."/>
            <person name="LaButti K."/>
            <person name="Lindquist E.A."/>
            <person name="Lipzen A."/>
            <person name="Lundell T."/>
            <person name="Morin E."/>
            <person name="Murat C."/>
            <person name="Sun H."/>
            <person name="Tunlid A."/>
            <person name="Henrissat B."/>
            <person name="Grigoriev I.V."/>
            <person name="Hibbett D.S."/>
            <person name="Martin F."/>
            <person name="Nordberg H.P."/>
            <person name="Cantor M.N."/>
            <person name="Hua S.X."/>
        </authorList>
    </citation>
    <scope>NUCLEOTIDE SEQUENCE [LARGE SCALE GENOMIC DNA]</scope>
    <source>
        <strain evidence="1 2">MUT 4182</strain>
    </source>
</reference>
<name>A0A0C3QEY2_9AGAM</name>
<dbReference type="Proteomes" id="UP000054248">
    <property type="component" value="Unassembled WGS sequence"/>
</dbReference>
<organism evidence="1 2">
    <name type="scientific">Tulasnella calospora MUT 4182</name>
    <dbReference type="NCBI Taxonomy" id="1051891"/>
    <lineage>
        <taxon>Eukaryota</taxon>
        <taxon>Fungi</taxon>
        <taxon>Dikarya</taxon>
        <taxon>Basidiomycota</taxon>
        <taxon>Agaricomycotina</taxon>
        <taxon>Agaricomycetes</taxon>
        <taxon>Cantharellales</taxon>
        <taxon>Tulasnellaceae</taxon>
        <taxon>Tulasnella</taxon>
    </lineage>
</organism>
<reference evidence="2" key="2">
    <citation type="submission" date="2015-01" db="EMBL/GenBank/DDBJ databases">
        <title>Evolutionary Origins and Diversification of the Mycorrhizal Mutualists.</title>
        <authorList>
            <consortium name="DOE Joint Genome Institute"/>
            <consortium name="Mycorrhizal Genomics Consortium"/>
            <person name="Kohler A."/>
            <person name="Kuo A."/>
            <person name="Nagy L.G."/>
            <person name="Floudas D."/>
            <person name="Copeland A."/>
            <person name="Barry K.W."/>
            <person name="Cichocki N."/>
            <person name="Veneault-Fourrey C."/>
            <person name="LaButti K."/>
            <person name="Lindquist E.A."/>
            <person name="Lipzen A."/>
            <person name="Lundell T."/>
            <person name="Morin E."/>
            <person name="Murat C."/>
            <person name="Riley R."/>
            <person name="Ohm R."/>
            <person name="Sun H."/>
            <person name="Tunlid A."/>
            <person name="Henrissat B."/>
            <person name="Grigoriev I.V."/>
            <person name="Hibbett D.S."/>
            <person name="Martin F."/>
        </authorList>
    </citation>
    <scope>NUCLEOTIDE SEQUENCE [LARGE SCALE GENOMIC DNA]</scope>
    <source>
        <strain evidence="2">MUT 4182</strain>
    </source>
</reference>
<dbReference type="HOGENOM" id="CLU_2777744_0_0_1"/>
<sequence>MIEWAILLPFGSYASQMASRSPKALHSDDSCFLVPPFTPFAKGFRLWGGFVTRVNAGAFRVPDGGDFHR</sequence>
<dbReference type="AlphaFoldDB" id="A0A0C3QEY2"/>
<evidence type="ECO:0000313" key="2">
    <source>
        <dbReference type="Proteomes" id="UP000054248"/>
    </source>
</evidence>
<protein>
    <submittedName>
        <fullName evidence="1">Uncharacterized protein</fullName>
    </submittedName>
</protein>
<keyword evidence="2" id="KW-1185">Reference proteome</keyword>
<dbReference type="EMBL" id="KN823059">
    <property type="protein sequence ID" value="KIO24546.1"/>
    <property type="molecule type" value="Genomic_DNA"/>
</dbReference>
<accession>A0A0C3QEY2</accession>
<proteinExistence type="predicted"/>
<gene>
    <name evidence="1" type="ORF">M407DRAFT_244402</name>
</gene>